<dbReference type="RefSeq" id="WP_271282401.1">
    <property type="nucleotide sequence ID" value="NZ_JAMGZK010000047.1"/>
</dbReference>
<feature type="signal peptide" evidence="8">
    <location>
        <begin position="1"/>
        <end position="19"/>
    </location>
</feature>
<dbReference type="AlphaFoldDB" id="A0A9J6PWP9"/>
<dbReference type="InterPro" id="IPR013783">
    <property type="entry name" value="Ig-like_fold"/>
</dbReference>
<dbReference type="SUPFAM" id="SSF49584">
    <property type="entry name" value="Periplasmic chaperone C-domain"/>
    <property type="match status" value="1"/>
</dbReference>
<dbReference type="Pfam" id="PF02753">
    <property type="entry name" value="PapD_C"/>
    <property type="match status" value="1"/>
</dbReference>
<keyword evidence="12" id="KW-1185">Reference proteome</keyword>
<evidence type="ECO:0000313" key="11">
    <source>
        <dbReference type="EMBL" id="MCU6664751.1"/>
    </source>
</evidence>
<protein>
    <submittedName>
        <fullName evidence="11">Molecular chaperone</fullName>
    </submittedName>
</protein>
<sequence length="231" mass="25627">MQKTLLLVALILGSHSSWANIVINGTRVIYPENNKEVVVQLINNGDTPALVQSWIDDGDINSTPETAHVPFMLSPPVVKVNGNNGQQLRIKKIEAKLPKDRESVFFLNVLDIPPAPDHLKGVNTIQLAIKSRVKVFYRPAILAGRQNEAMSGLKLIVENNHFRIVNNSPFHITIANIETSAKQKLLAESVMVPPFTPITTAAKTNLKRNQSYQVIYVDDLGAYKTRDVTSQ</sequence>
<dbReference type="PANTHER" id="PTHR30251">
    <property type="entry name" value="PILUS ASSEMBLY CHAPERONE"/>
    <property type="match status" value="1"/>
</dbReference>
<evidence type="ECO:0000256" key="3">
    <source>
        <dbReference type="ARBA" id="ARBA00022558"/>
    </source>
</evidence>
<evidence type="ECO:0000256" key="2">
    <source>
        <dbReference type="ARBA" id="ARBA00007399"/>
    </source>
</evidence>
<dbReference type="InterPro" id="IPR001829">
    <property type="entry name" value="Pili_assmbl_chaperone_bac"/>
</dbReference>
<reference evidence="11" key="1">
    <citation type="submission" date="2022-05" db="EMBL/GenBank/DDBJ databases">
        <title>Description of a novel species of Leclercia; Leclercia tamurae and the Proposal for a Novel Genus Silvania gen. nov. Containing Two Novel Species Silvania hatchlandensis sp. nov. and Silvania confinis sp. nov. Isolated from the Rhizosphere of Oak.</title>
        <authorList>
            <person name="Maddock D.W."/>
            <person name="Brady C.L."/>
            <person name="Denman S."/>
            <person name="Arnold D."/>
        </authorList>
    </citation>
    <scope>NUCLEOTIDE SEQUENCE</scope>
    <source>
        <strain evidence="11">H19S6</strain>
    </source>
</reference>
<name>A0A9J6PWP9_9ENTR</name>
<dbReference type="EMBL" id="JAMGZK010000047">
    <property type="protein sequence ID" value="MCU6664751.1"/>
    <property type="molecule type" value="Genomic_DNA"/>
</dbReference>
<dbReference type="InterPro" id="IPR018046">
    <property type="entry name" value="Pili_assmbl_chaperone_CS"/>
</dbReference>
<keyword evidence="4 8" id="KW-0732">Signal</keyword>
<evidence type="ECO:0000259" key="9">
    <source>
        <dbReference type="Pfam" id="PF00345"/>
    </source>
</evidence>
<comment type="similarity">
    <text evidence="2 7">Belongs to the periplasmic pilus chaperone family.</text>
</comment>
<feature type="domain" description="Pili assembly chaperone C-terminal" evidence="10">
    <location>
        <begin position="164"/>
        <end position="223"/>
    </location>
</feature>
<dbReference type="PROSITE" id="PS00635">
    <property type="entry name" value="PILI_CHAPERONE"/>
    <property type="match status" value="1"/>
</dbReference>
<dbReference type="GO" id="GO:0030288">
    <property type="term" value="C:outer membrane-bounded periplasmic space"/>
    <property type="evidence" value="ECO:0007669"/>
    <property type="project" value="InterPro"/>
</dbReference>
<dbReference type="InterPro" id="IPR016147">
    <property type="entry name" value="Pili_assmbl_chaperone_N"/>
</dbReference>
<comment type="subcellular location">
    <subcellularLocation>
        <location evidence="1 7">Periplasm</location>
    </subcellularLocation>
</comment>
<dbReference type="Pfam" id="PF00345">
    <property type="entry name" value="PapD_N"/>
    <property type="match status" value="1"/>
</dbReference>
<dbReference type="PANTHER" id="PTHR30251:SF10">
    <property type="entry name" value="FIMBRIAL CHAPERONE YEHC-RELATED"/>
    <property type="match status" value="1"/>
</dbReference>
<accession>A0A9J6PWP9</accession>
<feature type="chain" id="PRO_5039934808" evidence="8">
    <location>
        <begin position="20"/>
        <end position="231"/>
    </location>
</feature>
<evidence type="ECO:0000256" key="5">
    <source>
        <dbReference type="ARBA" id="ARBA00022764"/>
    </source>
</evidence>
<evidence type="ECO:0000256" key="1">
    <source>
        <dbReference type="ARBA" id="ARBA00004418"/>
    </source>
</evidence>
<evidence type="ECO:0000256" key="4">
    <source>
        <dbReference type="ARBA" id="ARBA00022729"/>
    </source>
</evidence>
<proteinExistence type="inferred from homology"/>
<dbReference type="Gene3D" id="2.60.40.10">
    <property type="entry name" value="Immunoglobulins"/>
    <property type="match status" value="2"/>
</dbReference>
<evidence type="ECO:0000256" key="7">
    <source>
        <dbReference type="RuleBase" id="RU003918"/>
    </source>
</evidence>
<dbReference type="SUPFAM" id="SSF49354">
    <property type="entry name" value="PapD-like"/>
    <property type="match status" value="1"/>
</dbReference>
<keyword evidence="3" id="KW-1029">Fimbrium biogenesis</keyword>
<dbReference type="InterPro" id="IPR016148">
    <property type="entry name" value="Pili_assmbl_chaperone_C"/>
</dbReference>
<keyword evidence="6 7" id="KW-0143">Chaperone</keyword>
<keyword evidence="5" id="KW-0574">Periplasm</keyword>
<evidence type="ECO:0000313" key="12">
    <source>
        <dbReference type="Proteomes" id="UP001063816"/>
    </source>
</evidence>
<dbReference type="GO" id="GO:0071555">
    <property type="term" value="P:cell wall organization"/>
    <property type="evidence" value="ECO:0007669"/>
    <property type="project" value="InterPro"/>
</dbReference>
<dbReference type="InterPro" id="IPR050643">
    <property type="entry name" value="Periplasmic_pilus_chap"/>
</dbReference>
<organism evidence="11 12">
    <name type="scientific">Silvania hatchlandensis</name>
    <dbReference type="NCBI Taxonomy" id="2926469"/>
    <lineage>
        <taxon>Bacteria</taxon>
        <taxon>Pseudomonadati</taxon>
        <taxon>Pseudomonadota</taxon>
        <taxon>Gammaproteobacteria</taxon>
        <taxon>Enterobacterales</taxon>
        <taxon>Enterobacteriaceae</taxon>
        <taxon>Silvania</taxon>
    </lineage>
</organism>
<dbReference type="InterPro" id="IPR036316">
    <property type="entry name" value="Pili_assmbl_chap_C_dom_sf"/>
</dbReference>
<dbReference type="PRINTS" id="PR00969">
    <property type="entry name" value="CHAPERONPILI"/>
</dbReference>
<evidence type="ECO:0000256" key="8">
    <source>
        <dbReference type="SAM" id="SignalP"/>
    </source>
</evidence>
<gene>
    <name evidence="11" type="ORF">M8014_10415</name>
</gene>
<dbReference type="Proteomes" id="UP001063816">
    <property type="component" value="Unassembled WGS sequence"/>
</dbReference>
<comment type="caution">
    <text evidence="11">The sequence shown here is derived from an EMBL/GenBank/DDBJ whole genome shotgun (WGS) entry which is preliminary data.</text>
</comment>
<evidence type="ECO:0000259" key="10">
    <source>
        <dbReference type="Pfam" id="PF02753"/>
    </source>
</evidence>
<dbReference type="FunFam" id="2.60.40.10:FF:000458">
    <property type="entry name" value="Molecular chaperone FimC"/>
    <property type="match status" value="1"/>
</dbReference>
<evidence type="ECO:0000256" key="6">
    <source>
        <dbReference type="ARBA" id="ARBA00023186"/>
    </source>
</evidence>
<feature type="domain" description="Pili assembly chaperone N-terminal" evidence="9">
    <location>
        <begin position="21"/>
        <end position="142"/>
    </location>
</feature>
<dbReference type="InterPro" id="IPR008962">
    <property type="entry name" value="PapD-like_sf"/>
</dbReference>